<dbReference type="RefSeq" id="WP_085088233.1">
    <property type="nucleotide sequence ID" value="NZ_FXAK01000007.1"/>
</dbReference>
<dbReference type="InterPro" id="IPR011004">
    <property type="entry name" value="Trimer_LpxA-like_sf"/>
</dbReference>
<protein>
    <recommendedName>
        <fullName evidence="2">serine O-acetyltransferase</fullName>
        <ecNumber evidence="2">2.3.1.30</ecNumber>
    </recommendedName>
</protein>
<dbReference type="GO" id="GO:0009001">
    <property type="term" value="F:serine O-acetyltransferase activity"/>
    <property type="evidence" value="ECO:0007669"/>
    <property type="project" value="UniProtKB-EC"/>
</dbReference>
<keyword evidence="4 8" id="KW-0808">Transferase</keyword>
<dbReference type="PANTHER" id="PTHR42811">
    <property type="entry name" value="SERINE ACETYLTRANSFERASE"/>
    <property type="match status" value="1"/>
</dbReference>
<organism evidence="8 9">
    <name type="scientific">Azospirillum oryzae</name>
    <dbReference type="NCBI Taxonomy" id="286727"/>
    <lineage>
        <taxon>Bacteria</taxon>
        <taxon>Pseudomonadati</taxon>
        <taxon>Pseudomonadota</taxon>
        <taxon>Alphaproteobacteria</taxon>
        <taxon>Rhodospirillales</taxon>
        <taxon>Azospirillaceae</taxon>
        <taxon>Azospirillum</taxon>
    </lineage>
</organism>
<keyword evidence="3" id="KW-0028">Amino-acid biosynthesis</keyword>
<sequence length="279" mass="29933">MSKPESRPGIIALLREDVACVFDRDPAARNVFDVLTCYPGIHALVMHRFANAAWRRGLRWPARFLSYVARAVTNIDIHPGAGIGRRFFIDHGAGVVIGETAEIGDDVTLYHGVTLGGTSWTKGKRHPTLMNGVLVGAGAKILGPITVGANARVGANSVVTKPVPDGMTVVGIPGRVVRPEKQRQLSGHQLSDHGIDLEHHLMPDPVGKAIACLIDHINRIEARLEAHTATETSQFPARNISLSEFRLSDIRLDGVACSSCGNICDQEGCGPSPSTQQHA</sequence>
<dbReference type="STRING" id="286727.SAMN02982917_3786"/>
<evidence type="ECO:0000256" key="2">
    <source>
        <dbReference type="ARBA" id="ARBA00013266"/>
    </source>
</evidence>
<dbReference type="EC" id="2.3.1.30" evidence="2"/>
<dbReference type="InterPro" id="IPR005881">
    <property type="entry name" value="Ser_O-AcTrfase"/>
</dbReference>
<comment type="similarity">
    <text evidence="1">Belongs to the transferase hexapeptide repeat family.</text>
</comment>
<dbReference type="InterPro" id="IPR053376">
    <property type="entry name" value="Serine_acetyltransferase"/>
</dbReference>
<dbReference type="Proteomes" id="UP000192936">
    <property type="component" value="Unassembled WGS sequence"/>
</dbReference>
<dbReference type="FunFam" id="2.160.10.10:FF:000007">
    <property type="entry name" value="Serine acetyltransferase"/>
    <property type="match status" value="1"/>
</dbReference>
<evidence type="ECO:0000256" key="6">
    <source>
        <dbReference type="ARBA" id="ARBA00023315"/>
    </source>
</evidence>
<dbReference type="AlphaFoldDB" id="A0A1X7GGE2"/>
<evidence type="ECO:0000256" key="7">
    <source>
        <dbReference type="ARBA" id="ARBA00049486"/>
    </source>
</evidence>
<dbReference type="SUPFAM" id="SSF51161">
    <property type="entry name" value="Trimeric LpxA-like enzymes"/>
    <property type="match status" value="1"/>
</dbReference>
<dbReference type="InterPro" id="IPR042122">
    <property type="entry name" value="Ser_AcTrfase_N_sf"/>
</dbReference>
<keyword evidence="5" id="KW-0677">Repeat</keyword>
<evidence type="ECO:0000256" key="3">
    <source>
        <dbReference type="ARBA" id="ARBA00022605"/>
    </source>
</evidence>
<dbReference type="OrthoDB" id="9801456at2"/>
<dbReference type="InterPro" id="IPR018357">
    <property type="entry name" value="Hexapep_transf_CS"/>
</dbReference>
<dbReference type="Pfam" id="PF00132">
    <property type="entry name" value="Hexapep"/>
    <property type="match status" value="1"/>
</dbReference>
<dbReference type="EMBL" id="FXAK01000007">
    <property type="protein sequence ID" value="SMF69426.1"/>
    <property type="molecule type" value="Genomic_DNA"/>
</dbReference>
<dbReference type="CDD" id="cd03354">
    <property type="entry name" value="LbH_SAT"/>
    <property type="match status" value="1"/>
</dbReference>
<name>A0A1X7GGE2_9PROT</name>
<keyword evidence="6" id="KW-0012">Acyltransferase</keyword>
<dbReference type="NCBIfam" id="NF041874">
    <property type="entry name" value="EPS_EpsC"/>
    <property type="match status" value="1"/>
</dbReference>
<dbReference type="GO" id="GO:0005737">
    <property type="term" value="C:cytoplasm"/>
    <property type="evidence" value="ECO:0007669"/>
    <property type="project" value="InterPro"/>
</dbReference>
<comment type="catalytic activity">
    <reaction evidence="7">
        <text>L-serine + acetyl-CoA = O-acetyl-L-serine + CoA</text>
        <dbReference type="Rhea" id="RHEA:24560"/>
        <dbReference type="ChEBI" id="CHEBI:33384"/>
        <dbReference type="ChEBI" id="CHEBI:57287"/>
        <dbReference type="ChEBI" id="CHEBI:57288"/>
        <dbReference type="ChEBI" id="CHEBI:58340"/>
        <dbReference type="EC" id="2.3.1.30"/>
    </reaction>
</comment>
<dbReference type="InterPro" id="IPR001451">
    <property type="entry name" value="Hexapep"/>
</dbReference>
<dbReference type="Gene3D" id="2.160.10.10">
    <property type="entry name" value="Hexapeptide repeat proteins"/>
    <property type="match status" value="1"/>
</dbReference>
<evidence type="ECO:0000313" key="9">
    <source>
        <dbReference type="Proteomes" id="UP000192936"/>
    </source>
</evidence>
<dbReference type="Gene3D" id="1.10.3130.10">
    <property type="entry name" value="serine acetyltransferase, domain 1"/>
    <property type="match status" value="1"/>
</dbReference>
<dbReference type="NCBIfam" id="TIGR01172">
    <property type="entry name" value="cysE"/>
    <property type="match status" value="1"/>
</dbReference>
<accession>A0A1X7GGE2</accession>
<evidence type="ECO:0000256" key="4">
    <source>
        <dbReference type="ARBA" id="ARBA00022679"/>
    </source>
</evidence>
<dbReference type="GO" id="GO:0006535">
    <property type="term" value="P:cysteine biosynthetic process from serine"/>
    <property type="evidence" value="ECO:0007669"/>
    <property type="project" value="InterPro"/>
</dbReference>
<reference evidence="8 9" key="1">
    <citation type="submission" date="2017-04" db="EMBL/GenBank/DDBJ databases">
        <authorList>
            <person name="Afonso C.L."/>
            <person name="Miller P.J."/>
            <person name="Scott M.A."/>
            <person name="Spackman E."/>
            <person name="Goraichik I."/>
            <person name="Dimitrov K.M."/>
            <person name="Suarez D.L."/>
            <person name="Swayne D.E."/>
        </authorList>
    </citation>
    <scope>NUCLEOTIDE SEQUENCE [LARGE SCALE GENOMIC DNA]</scope>
    <source>
        <strain evidence="8 9">A2P</strain>
    </source>
</reference>
<dbReference type="PROSITE" id="PS00101">
    <property type="entry name" value="HEXAPEP_TRANSFERASES"/>
    <property type="match status" value="1"/>
</dbReference>
<evidence type="ECO:0000313" key="8">
    <source>
        <dbReference type="EMBL" id="SMF69426.1"/>
    </source>
</evidence>
<dbReference type="InterPro" id="IPR045304">
    <property type="entry name" value="LbH_SAT"/>
</dbReference>
<proteinExistence type="inferred from homology"/>
<evidence type="ECO:0000256" key="1">
    <source>
        <dbReference type="ARBA" id="ARBA00007274"/>
    </source>
</evidence>
<evidence type="ECO:0000256" key="5">
    <source>
        <dbReference type="ARBA" id="ARBA00022737"/>
    </source>
</evidence>
<gene>
    <name evidence="8" type="ORF">SAMN02982917_3786</name>
</gene>